<dbReference type="InterPro" id="IPR006073">
    <property type="entry name" value="GTP-bd"/>
</dbReference>
<proteinExistence type="predicted"/>
<feature type="binding site" evidence="3">
    <location>
        <begin position="148"/>
        <end position="153"/>
    </location>
    <ligand>
        <name>GTP</name>
        <dbReference type="ChEBI" id="CHEBI:37565"/>
    </ligand>
</feature>
<reference evidence="5" key="1">
    <citation type="submission" date="2022-10" db="EMBL/GenBank/DDBJ databases">
        <title>Culturing micro-colonial fungi from biological soil crusts in the Mojave desert and describing Neophaeococcomyces mojavensis, and introducing the new genera and species Taxawa tesnikishii.</title>
        <authorList>
            <person name="Kurbessoian T."/>
            <person name="Stajich J.E."/>
        </authorList>
    </citation>
    <scope>NUCLEOTIDE SEQUENCE</scope>
    <source>
        <strain evidence="5">TK_41</strain>
    </source>
</reference>
<evidence type="ECO:0000256" key="2">
    <source>
        <dbReference type="ARBA" id="ARBA00023134"/>
    </source>
</evidence>
<evidence type="ECO:0000256" key="1">
    <source>
        <dbReference type="ARBA" id="ARBA00022741"/>
    </source>
</evidence>
<evidence type="ECO:0000256" key="3">
    <source>
        <dbReference type="PIRSR" id="PIRSR006230-1"/>
    </source>
</evidence>
<dbReference type="InterPro" id="IPR016478">
    <property type="entry name" value="GTPase_MTG1"/>
</dbReference>
<dbReference type="PIRSF" id="PIRSF006230">
    <property type="entry name" value="MG442"/>
    <property type="match status" value="1"/>
</dbReference>
<keyword evidence="2 3" id="KW-0342">GTP-binding</keyword>
<sequence length="345" mass="38375">MAAFVPRQVYPHLESIPRSYYLGHHAAGLAKMTSMVSQMDLVIECRDYRVPIVSRNPMFEANLGERPRMIVYTKQDLGSNVTRMGKHTRKEDMQREKIIKKWDAPSISFFTDIKSPTTIKRVLDFARAHANASTSLFGTRLMVVGMPNVGKSSLLNALRNVSLGKKKAARTGDQPGVTRKIGSDVKIIEAQDGREAVYVLDTPGVFVPYVPDAESMLKLALCGSVKDTIIPPTTIADYLLYHLNLVDPDLYNMFSEPTNDIFGVLEGLARKQGRLKKGGLPDFESSALQFIQRWRSGQMGKFILDDVTEDALAERTQHLELLGGSMNQARKAAKQLKKEAYLAGG</sequence>
<dbReference type="AlphaFoldDB" id="A0AA38XGU5"/>
<dbReference type="CDD" id="cd01856">
    <property type="entry name" value="YlqF"/>
    <property type="match status" value="1"/>
</dbReference>
<keyword evidence="1 3" id="KW-0547">Nucleotide-binding</keyword>
<gene>
    <name evidence="5" type="primary">mtg1</name>
    <name evidence="5" type="ORF">H2200_003093</name>
</gene>
<dbReference type="GO" id="GO:0003924">
    <property type="term" value="F:GTPase activity"/>
    <property type="evidence" value="ECO:0007669"/>
    <property type="project" value="TreeGrafter"/>
</dbReference>
<organism evidence="5 6">
    <name type="scientific">Cladophialophora chaetospira</name>
    <dbReference type="NCBI Taxonomy" id="386627"/>
    <lineage>
        <taxon>Eukaryota</taxon>
        <taxon>Fungi</taxon>
        <taxon>Dikarya</taxon>
        <taxon>Ascomycota</taxon>
        <taxon>Pezizomycotina</taxon>
        <taxon>Eurotiomycetes</taxon>
        <taxon>Chaetothyriomycetidae</taxon>
        <taxon>Chaetothyriales</taxon>
        <taxon>Herpotrichiellaceae</taxon>
        <taxon>Cladophialophora</taxon>
    </lineage>
</organism>
<dbReference type="InterPro" id="IPR023179">
    <property type="entry name" value="GTP-bd_ortho_bundle_sf"/>
</dbReference>
<dbReference type="SUPFAM" id="SSF52540">
    <property type="entry name" value="P-loop containing nucleoside triphosphate hydrolases"/>
    <property type="match status" value="1"/>
</dbReference>
<dbReference type="EMBL" id="JAPDRK010000004">
    <property type="protein sequence ID" value="KAJ9613152.1"/>
    <property type="molecule type" value="Genomic_DNA"/>
</dbReference>
<dbReference type="GO" id="GO:0005739">
    <property type="term" value="C:mitochondrion"/>
    <property type="evidence" value="ECO:0007669"/>
    <property type="project" value="TreeGrafter"/>
</dbReference>
<dbReference type="PANTHER" id="PTHR45782:SF4">
    <property type="entry name" value="MITOCHONDRIAL RIBOSOME-ASSOCIATED GTPASE 1"/>
    <property type="match status" value="1"/>
</dbReference>
<dbReference type="Proteomes" id="UP001172673">
    <property type="component" value="Unassembled WGS sequence"/>
</dbReference>
<name>A0AA38XGU5_9EURO</name>
<dbReference type="GO" id="GO:0005525">
    <property type="term" value="F:GTP binding"/>
    <property type="evidence" value="ECO:0007669"/>
    <property type="project" value="UniProtKB-KW"/>
</dbReference>
<keyword evidence="6" id="KW-1185">Reference proteome</keyword>
<dbReference type="Gene3D" id="3.40.50.300">
    <property type="entry name" value="P-loop containing nucleotide triphosphate hydrolases"/>
    <property type="match status" value="1"/>
</dbReference>
<evidence type="ECO:0000259" key="4">
    <source>
        <dbReference type="Pfam" id="PF01926"/>
    </source>
</evidence>
<dbReference type="PANTHER" id="PTHR45782">
    <property type="entry name" value="MITOCHONDRIAL RIBOSOME-ASSOCIATED GTPASE 1"/>
    <property type="match status" value="1"/>
</dbReference>
<feature type="domain" description="G" evidence="4">
    <location>
        <begin position="141"/>
        <end position="206"/>
    </location>
</feature>
<evidence type="ECO:0000313" key="6">
    <source>
        <dbReference type="Proteomes" id="UP001172673"/>
    </source>
</evidence>
<feature type="binding site" evidence="3">
    <location>
        <position position="204"/>
    </location>
    <ligand>
        <name>GTP</name>
        <dbReference type="ChEBI" id="CHEBI:37565"/>
    </ligand>
</feature>
<dbReference type="InterPro" id="IPR027417">
    <property type="entry name" value="P-loop_NTPase"/>
</dbReference>
<dbReference type="Pfam" id="PF01926">
    <property type="entry name" value="MMR_HSR1"/>
    <property type="match status" value="1"/>
</dbReference>
<comment type="caution">
    <text evidence="5">The sequence shown here is derived from an EMBL/GenBank/DDBJ whole genome shotgun (WGS) entry which is preliminary data.</text>
</comment>
<dbReference type="GO" id="GO:0032543">
    <property type="term" value="P:mitochondrial translation"/>
    <property type="evidence" value="ECO:0007669"/>
    <property type="project" value="TreeGrafter"/>
</dbReference>
<evidence type="ECO:0000313" key="5">
    <source>
        <dbReference type="EMBL" id="KAJ9613152.1"/>
    </source>
</evidence>
<dbReference type="Gene3D" id="1.10.1580.10">
    <property type="match status" value="1"/>
</dbReference>
<protein>
    <submittedName>
        <fullName evidence="5">Mitochondrial GTPase 1</fullName>
    </submittedName>
</protein>
<accession>A0AA38XGU5</accession>